<evidence type="ECO:0000256" key="4">
    <source>
        <dbReference type="ARBA" id="ARBA00023242"/>
    </source>
</evidence>
<dbReference type="GO" id="GO:0006362">
    <property type="term" value="P:transcription elongation by RNA polymerase I"/>
    <property type="evidence" value="ECO:0007669"/>
    <property type="project" value="TreeGrafter"/>
</dbReference>
<dbReference type="PANTHER" id="PTHR12709">
    <property type="entry name" value="DNA-DIRECTED RNA POLYMERASE II, III"/>
    <property type="match status" value="1"/>
</dbReference>
<evidence type="ECO:0000256" key="5">
    <source>
        <dbReference type="SAM" id="MobiDB-lite"/>
    </source>
</evidence>
<protein>
    <recommendedName>
        <fullName evidence="6">RPA43 OB domain-containing protein</fullName>
    </recommendedName>
</protein>
<evidence type="ECO:0000259" key="6">
    <source>
        <dbReference type="Pfam" id="PF17875"/>
    </source>
</evidence>
<dbReference type="InterPro" id="IPR012340">
    <property type="entry name" value="NA-bd_OB-fold"/>
</dbReference>
<accession>A0A8K0NSU4</accession>
<evidence type="ECO:0000313" key="7">
    <source>
        <dbReference type="EMBL" id="KAG7563135.1"/>
    </source>
</evidence>
<feature type="region of interest" description="Disordered" evidence="5">
    <location>
        <begin position="326"/>
        <end position="407"/>
    </location>
</feature>
<dbReference type="Proteomes" id="UP000812966">
    <property type="component" value="Unassembled WGS sequence"/>
</dbReference>
<dbReference type="InterPro" id="IPR045113">
    <property type="entry name" value="Rpb7-like"/>
</dbReference>
<keyword evidence="8" id="KW-1185">Reference proteome</keyword>
<evidence type="ECO:0000256" key="2">
    <source>
        <dbReference type="ARBA" id="ARBA00022478"/>
    </source>
</evidence>
<gene>
    <name evidence="7" type="ORF">FFLO_01443</name>
</gene>
<feature type="compositionally biased region" description="Basic and acidic residues" evidence="5">
    <location>
        <begin position="354"/>
        <end position="363"/>
    </location>
</feature>
<sequence>MSSLAKSGSKKHRSEKDKSHKHKSKDKGKVKAVQAGPSAPVQNDSPFLSITSKIRMSIPPAFASDLRRGAEEMLDSLVMRYSSALDAVLLAYSNIEFDDTTAKIVNDCPFAICDIWFDAVVWAPKVGMKLYGIHSLSSPSHISLILYKTFNVSIPLENIPQDRYSFEEAAELEDADFEAEGVAQLSGRWRDKRTDRVVGSDKEEVAFVVTGMQTSNQMLSLTGSLVTTEAATSSTTNVYRSIPPAPGTQLANDLASRPSSSTNSARLPSRGETLVTAEKPKKMKQKDSRVSTMGADIANAAHVNQAVHEAQPSVQAATMPDIEDEDLRSHRKEQKRAEKEAKRQAKRGKASHKQTAEQAKERTNAMIADVKAEDTTTTASPKKKEKKHKRSAEEAALGEKATKRKKV</sequence>
<dbReference type="EMBL" id="JABELV010000020">
    <property type="protein sequence ID" value="KAG7563135.1"/>
    <property type="molecule type" value="Genomic_DNA"/>
</dbReference>
<comment type="caution">
    <text evidence="7">The sequence shown here is derived from an EMBL/GenBank/DDBJ whole genome shotgun (WGS) entry which is preliminary data.</text>
</comment>
<reference evidence="7" key="1">
    <citation type="submission" date="2020-04" db="EMBL/GenBank/DDBJ databases">
        <title>Analysis of mating type loci in Filobasidium floriforme.</title>
        <authorList>
            <person name="Nowrousian M."/>
        </authorList>
    </citation>
    <scope>NUCLEOTIDE SEQUENCE</scope>
    <source>
        <strain evidence="7">CBS 6242</strain>
    </source>
</reference>
<feature type="region of interest" description="Disordered" evidence="5">
    <location>
        <begin position="237"/>
        <end position="291"/>
    </location>
</feature>
<keyword evidence="2" id="KW-0240">DNA-directed RNA polymerase</keyword>
<name>A0A8K0NSU4_9TREE</name>
<feature type="compositionally biased region" description="Polar residues" evidence="5">
    <location>
        <begin position="257"/>
        <end position="266"/>
    </location>
</feature>
<dbReference type="GO" id="GO:0006352">
    <property type="term" value="P:DNA-templated transcription initiation"/>
    <property type="evidence" value="ECO:0007669"/>
    <property type="project" value="InterPro"/>
</dbReference>
<feature type="domain" description="RPA43 OB" evidence="6">
    <location>
        <begin position="124"/>
        <end position="225"/>
    </location>
</feature>
<evidence type="ECO:0000256" key="1">
    <source>
        <dbReference type="ARBA" id="ARBA00004123"/>
    </source>
</evidence>
<keyword evidence="3" id="KW-0804">Transcription</keyword>
<dbReference type="InterPro" id="IPR036898">
    <property type="entry name" value="RNA_pol_Rpb7-like_N_sf"/>
</dbReference>
<evidence type="ECO:0000256" key="3">
    <source>
        <dbReference type="ARBA" id="ARBA00023163"/>
    </source>
</evidence>
<proteinExistence type="predicted"/>
<dbReference type="Gene3D" id="2.40.50.140">
    <property type="entry name" value="Nucleic acid-binding proteins"/>
    <property type="match status" value="1"/>
</dbReference>
<dbReference type="InterPro" id="IPR041178">
    <property type="entry name" value="RPA43_OB"/>
</dbReference>
<dbReference type="PANTHER" id="PTHR12709:SF5">
    <property type="entry name" value="DNA-DIRECTED RNA POLYMERASE I SUBUNIT RPA43"/>
    <property type="match status" value="1"/>
</dbReference>
<dbReference type="Pfam" id="PF17875">
    <property type="entry name" value="RPA43_OB"/>
    <property type="match status" value="1"/>
</dbReference>
<dbReference type="Gene3D" id="3.30.1490.120">
    <property type="entry name" value="RNA polymerase Rpb7-like, N-terminal domain"/>
    <property type="match status" value="1"/>
</dbReference>
<dbReference type="GO" id="GO:0005736">
    <property type="term" value="C:RNA polymerase I complex"/>
    <property type="evidence" value="ECO:0007669"/>
    <property type="project" value="TreeGrafter"/>
</dbReference>
<evidence type="ECO:0000313" key="8">
    <source>
        <dbReference type="Proteomes" id="UP000812966"/>
    </source>
</evidence>
<feature type="region of interest" description="Disordered" evidence="5">
    <location>
        <begin position="1"/>
        <end position="44"/>
    </location>
</feature>
<feature type="compositionally biased region" description="Basic residues" evidence="5">
    <location>
        <begin position="8"/>
        <end position="30"/>
    </location>
</feature>
<organism evidence="7 8">
    <name type="scientific">Filobasidium floriforme</name>
    <dbReference type="NCBI Taxonomy" id="5210"/>
    <lineage>
        <taxon>Eukaryota</taxon>
        <taxon>Fungi</taxon>
        <taxon>Dikarya</taxon>
        <taxon>Basidiomycota</taxon>
        <taxon>Agaricomycotina</taxon>
        <taxon>Tremellomycetes</taxon>
        <taxon>Filobasidiales</taxon>
        <taxon>Filobasidiaceae</taxon>
        <taxon>Filobasidium</taxon>
    </lineage>
</organism>
<feature type="compositionally biased region" description="Basic residues" evidence="5">
    <location>
        <begin position="381"/>
        <end position="390"/>
    </location>
</feature>
<keyword evidence="4" id="KW-0539">Nucleus</keyword>
<comment type="subcellular location">
    <subcellularLocation>
        <location evidence="1">Nucleus</location>
    </subcellularLocation>
</comment>
<dbReference type="AlphaFoldDB" id="A0A8K0NSU4"/>